<organism evidence="1 2">
    <name type="scientific">Salegentibacter salinarum</name>
    <dbReference type="NCBI Taxonomy" id="447422"/>
    <lineage>
        <taxon>Bacteria</taxon>
        <taxon>Pseudomonadati</taxon>
        <taxon>Bacteroidota</taxon>
        <taxon>Flavobacteriia</taxon>
        <taxon>Flavobacteriales</taxon>
        <taxon>Flavobacteriaceae</taxon>
        <taxon>Salegentibacter</taxon>
    </lineage>
</organism>
<dbReference type="OrthoDB" id="1092930at2"/>
<accession>A0A2N0TSE1</accession>
<sequence>MKFHIQRNPIIISILFISAFLLFSCSEDSDISEVADNWINSNTKVYFIDTLTVNSSTFKFDSLSVSGSNRLLIGAYTDEDFGYIESKVFAPIYPSTYTIDSEAELDSVALILNYDGYAYNDTLQNQVFNVYEILEKVDNDGEDFYNTTSFKVAENAIGVKNFKPYPTLNDSLHITIDYNFGEGIFEKIKNKDLTNTEDFMREYRGINIVPDRENTGVLGFSRESSLRLYYSISAEVDSEEKTLDLNFNESDSFNHISSNNAGSLLDSLSQNSYLSSLDSDNQTFIQGGTGIATRIDFPNMEALNNIQGEGTIMDANLKIYLKTRDNKLSSPSNSLQFYIINQHSDIIGNLYDYNQATVTGEIHQESQEFNIISYSVPLKYYLDSKASDPNGNNWYLIMYGQDFSSSVDSYIFYGEKAPGDRRMKLELTYALYDE</sequence>
<dbReference type="InterPro" id="IPR025366">
    <property type="entry name" value="DUF4270"/>
</dbReference>
<reference evidence="1 2" key="1">
    <citation type="submission" date="2015-10" db="EMBL/GenBank/DDBJ databases">
        <title>Draft genome sequence of Salegentibacter salinarum KCTC 12975.</title>
        <authorList>
            <person name="Lin W."/>
            <person name="Zheng Q."/>
        </authorList>
    </citation>
    <scope>NUCLEOTIDE SEQUENCE [LARGE SCALE GENOMIC DNA]</scope>
    <source>
        <strain evidence="1 2">KCTC 12975</strain>
    </source>
</reference>
<dbReference type="RefSeq" id="WP_079712213.1">
    <property type="nucleotide sequence ID" value="NZ_FUZC01000003.1"/>
</dbReference>
<keyword evidence="2" id="KW-1185">Reference proteome</keyword>
<proteinExistence type="predicted"/>
<evidence type="ECO:0000313" key="1">
    <source>
        <dbReference type="EMBL" id="PKD17626.1"/>
    </source>
</evidence>
<dbReference type="AlphaFoldDB" id="A0A2N0TSE1"/>
<name>A0A2N0TSE1_9FLAO</name>
<dbReference type="Proteomes" id="UP000232673">
    <property type="component" value="Unassembled WGS sequence"/>
</dbReference>
<protein>
    <recommendedName>
        <fullName evidence="3">DUF4270 domain-containing protein</fullName>
    </recommendedName>
</protein>
<gene>
    <name evidence="1" type="ORF">APR41_05290</name>
</gene>
<evidence type="ECO:0000313" key="2">
    <source>
        <dbReference type="Proteomes" id="UP000232673"/>
    </source>
</evidence>
<comment type="caution">
    <text evidence="1">The sequence shown here is derived from an EMBL/GenBank/DDBJ whole genome shotgun (WGS) entry which is preliminary data.</text>
</comment>
<dbReference type="STRING" id="447422.SAMN05660903_01083"/>
<dbReference type="EMBL" id="LKTS01000034">
    <property type="protein sequence ID" value="PKD17626.1"/>
    <property type="molecule type" value="Genomic_DNA"/>
</dbReference>
<evidence type="ECO:0008006" key="3">
    <source>
        <dbReference type="Google" id="ProtNLM"/>
    </source>
</evidence>
<dbReference type="PROSITE" id="PS51257">
    <property type="entry name" value="PROKAR_LIPOPROTEIN"/>
    <property type="match status" value="1"/>
</dbReference>
<dbReference type="Pfam" id="PF14092">
    <property type="entry name" value="DUF4270"/>
    <property type="match status" value="1"/>
</dbReference>